<feature type="transmembrane region" description="Helical" evidence="9">
    <location>
        <begin position="225"/>
        <end position="246"/>
    </location>
</feature>
<dbReference type="PROSITE" id="PS00237">
    <property type="entry name" value="G_PROTEIN_RECEP_F1_1"/>
    <property type="match status" value="1"/>
</dbReference>
<dbReference type="InterPro" id="IPR017452">
    <property type="entry name" value="GPCR_Rhodpsn_7TM"/>
</dbReference>
<evidence type="ECO:0000256" key="4">
    <source>
        <dbReference type="ARBA" id="ARBA00022989"/>
    </source>
</evidence>
<evidence type="ECO:0000313" key="12">
    <source>
        <dbReference type="Proteomes" id="UP000070444"/>
    </source>
</evidence>
<dbReference type="PANTHER" id="PTHR24230">
    <property type="entry name" value="G-PROTEIN COUPLED RECEPTOR"/>
    <property type="match status" value="1"/>
</dbReference>
<proteinExistence type="predicted"/>
<evidence type="ECO:0000256" key="3">
    <source>
        <dbReference type="ARBA" id="ARBA00022692"/>
    </source>
</evidence>
<dbReference type="PROSITE" id="PS50262">
    <property type="entry name" value="G_PROTEIN_RECEP_F1_2"/>
    <property type="match status" value="1"/>
</dbReference>
<protein>
    <submittedName>
        <fullName evidence="11">Family A G protein-coupled receptor-like protein</fullName>
    </submittedName>
</protein>
<name>A0A137NPQ3_CONC2</name>
<keyword evidence="12" id="KW-1185">Reference proteome</keyword>
<gene>
    <name evidence="11" type="ORF">CONCODRAFT_14041</name>
</gene>
<dbReference type="GO" id="GO:0005886">
    <property type="term" value="C:plasma membrane"/>
    <property type="evidence" value="ECO:0007669"/>
    <property type="project" value="UniProtKB-SubCell"/>
</dbReference>
<evidence type="ECO:0000256" key="1">
    <source>
        <dbReference type="ARBA" id="ARBA00004651"/>
    </source>
</evidence>
<keyword evidence="2" id="KW-1003">Cell membrane</keyword>
<feature type="transmembrane region" description="Helical" evidence="9">
    <location>
        <begin position="15"/>
        <end position="38"/>
    </location>
</feature>
<dbReference type="PANTHER" id="PTHR24230:SF75">
    <property type="entry name" value="RELAXIN FAMILY PEPTIDE RECEPTOR 3"/>
    <property type="match status" value="1"/>
</dbReference>
<keyword evidence="6 9" id="KW-0472">Membrane</keyword>
<evidence type="ECO:0000256" key="5">
    <source>
        <dbReference type="ARBA" id="ARBA00023040"/>
    </source>
</evidence>
<feature type="transmembrane region" description="Helical" evidence="9">
    <location>
        <begin position="125"/>
        <end position="148"/>
    </location>
</feature>
<dbReference type="SUPFAM" id="SSF81321">
    <property type="entry name" value="Family A G protein-coupled receptor-like"/>
    <property type="match status" value="1"/>
</dbReference>
<evidence type="ECO:0000256" key="9">
    <source>
        <dbReference type="SAM" id="Phobius"/>
    </source>
</evidence>
<evidence type="ECO:0000256" key="7">
    <source>
        <dbReference type="ARBA" id="ARBA00023170"/>
    </source>
</evidence>
<dbReference type="InterPro" id="IPR000276">
    <property type="entry name" value="GPCR_Rhodpsn"/>
</dbReference>
<keyword evidence="5" id="KW-0297">G-protein coupled receptor</keyword>
<feature type="transmembrane region" description="Helical" evidence="9">
    <location>
        <begin position="168"/>
        <end position="195"/>
    </location>
</feature>
<evidence type="ECO:0000313" key="11">
    <source>
        <dbReference type="EMBL" id="KXN64723.1"/>
    </source>
</evidence>
<feature type="transmembrane region" description="Helical" evidence="9">
    <location>
        <begin position="91"/>
        <end position="113"/>
    </location>
</feature>
<keyword evidence="8" id="KW-0807">Transducer</keyword>
<feature type="domain" description="G-protein coupled receptors family 1 profile" evidence="10">
    <location>
        <begin position="29"/>
        <end position="193"/>
    </location>
</feature>
<comment type="subcellular location">
    <subcellularLocation>
        <location evidence="1">Cell membrane</location>
        <topology evidence="1">Multi-pass membrane protein</topology>
    </subcellularLocation>
</comment>
<reference evidence="11 12" key="1">
    <citation type="journal article" date="2015" name="Genome Biol. Evol.">
        <title>Phylogenomic analyses indicate that early fungi evolved digesting cell walls of algal ancestors of land plants.</title>
        <authorList>
            <person name="Chang Y."/>
            <person name="Wang S."/>
            <person name="Sekimoto S."/>
            <person name="Aerts A.L."/>
            <person name="Choi C."/>
            <person name="Clum A."/>
            <person name="LaButti K.M."/>
            <person name="Lindquist E.A."/>
            <person name="Yee Ngan C."/>
            <person name="Ohm R.A."/>
            <person name="Salamov A.A."/>
            <person name="Grigoriev I.V."/>
            <person name="Spatafora J.W."/>
            <person name="Berbee M.L."/>
        </authorList>
    </citation>
    <scope>NUCLEOTIDE SEQUENCE [LARGE SCALE GENOMIC DNA]</scope>
    <source>
        <strain evidence="11 12">NRRL 28638</strain>
    </source>
</reference>
<dbReference type="GO" id="GO:0008528">
    <property type="term" value="F:G protein-coupled peptide receptor activity"/>
    <property type="evidence" value="ECO:0007669"/>
    <property type="project" value="TreeGrafter"/>
</dbReference>
<keyword evidence="3 9" id="KW-0812">Transmembrane</keyword>
<evidence type="ECO:0000256" key="2">
    <source>
        <dbReference type="ARBA" id="ARBA00022475"/>
    </source>
</evidence>
<keyword evidence="4 9" id="KW-1133">Transmembrane helix</keyword>
<organism evidence="11 12">
    <name type="scientific">Conidiobolus coronatus (strain ATCC 28846 / CBS 209.66 / NRRL 28638)</name>
    <name type="common">Delacroixia coronata</name>
    <dbReference type="NCBI Taxonomy" id="796925"/>
    <lineage>
        <taxon>Eukaryota</taxon>
        <taxon>Fungi</taxon>
        <taxon>Fungi incertae sedis</taxon>
        <taxon>Zoopagomycota</taxon>
        <taxon>Entomophthoromycotina</taxon>
        <taxon>Entomophthoromycetes</taxon>
        <taxon>Entomophthorales</taxon>
        <taxon>Ancylistaceae</taxon>
        <taxon>Conidiobolus</taxon>
    </lineage>
</organism>
<dbReference type="AlphaFoldDB" id="A0A137NPQ3"/>
<evidence type="ECO:0000259" key="10">
    <source>
        <dbReference type="PROSITE" id="PS50262"/>
    </source>
</evidence>
<dbReference type="Proteomes" id="UP000070444">
    <property type="component" value="Unassembled WGS sequence"/>
</dbReference>
<sequence length="303" mass="34359">MSSPASINEALKLGLQVNLGACGVLGLILNSIVIWVLMRKLKRSNTDIQICKFVAISDTLVSCGLLFRSIFTVYPYNILQVHPNWCKFDALITNQGINCSGIILGIMSIERFLLICYNIKLSIKFWLVLLISIIILCFSLLIVCIINDKQFLTQLEVSCSVKSIGGCYYGFLGTTIFFFAAFTTVVISYVGIMLFKVKQCLNQLNLNIPKDRVYLELRSTLLKSLSYILLYITVFSGKFYTLSYIIITGQNRTLAMDIWQQSLISWSPIANAVILLYMNNEVREAFTNHLKNLKLKVFNLNNY</sequence>
<dbReference type="OrthoDB" id="5950040at2759"/>
<accession>A0A137NPQ3</accession>
<evidence type="ECO:0000256" key="8">
    <source>
        <dbReference type="ARBA" id="ARBA00023224"/>
    </source>
</evidence>
<evidence type="ECO:0000256" key="6">
    <source>
        <dbReference type="ARBA" id="ARBA00023136"/>
    </source>
</evidence>
<dbReference type="EMBL" id="KQ965229">
    <property type="protein sequence ID" value="KXN64723.1"/>
    <property type="molecule type" value="Genomic_DNA"/>
</dbReference>
<dbReference type="Gene3D" id="1.20.1070.10">
    <property type="entry name" value="Rhodopsin 7-helix transmembrane proteins"/>
    <property type="match status" value="1"/>
</dbReference>
<keyword evidence="7 11" id="KW-0675">Receptor</keyword>